<organism evidence="3 4">
    <name type="scientific">Palleronia aestuarii</name>
    <dbReference type="NCBI Taxonomy" id="568105"/>
    <lineage>
        <taxon>Bacteria</taxon>
        <taxon>Pseudomonadati</taxon>
        <taxon>Pseudomonadota</taxon>
        <taxon>Alphaproteobacteria</taxon>
        <taxon>Rhodobacterales</taxon>
        <taxon>Roseobacteraceae</taxon>
        <taxon>Palleronia</taxon>
    </lineage>
</organism>
<dbReference type="Pfam" id="PF08241">
    <property type="entry name" value="Methyltransf_11"/>
    <property type="match status" value="1"/>
</dbReference>
<evidence type="ECO:0000313" key="4">
    <source>
        <dbReference type="Proteomes" id="UP000248916"/>
    </source>
</evidence>
<feature type="domain" description="Methyltransferase type 11" evidence="2">
    <location>
        <begin position="52"/>
        <end position="143"/>
    </location>
</feature>
<gene>
    <name evidence="3" type="ORF">LX81_03760</name>
</gene>
<dbReference type="GO" id="GO:0008757">
    <property type="term" value="F:S-adenosylmethionine-dependent methyltransferase activity"/>
    <property type="evidence" value="ECO:0007669"/>
    <property type="project" value="InterPro"/>
</dbReference>
<evidence type="ECO:0000256" key="1">
    <source>
        <dbReference type="SAM" id="MobiDB-lite"/>
    </source>
</evidence>
<evidence type="ECO:0000259" key="2">
    <source>
        <dbReference type="Pfam" id="PF08241"/>
    </source>
</evidence>
<sequence>MDTFADFAAMERIGWGDADTARAYASGFAAATAQHVPFLISAVHARVGAHVLDLCCGHGIVARGLVEAGAKVTGLDFSPAMLAMARERVPEAELIEGDAADLPFADGTFEAVTIGLGMPHVPDPDAVLREARRVLKPGGRIAFTVWCGPEHSFAWRTVFGAIAEHGDPSVVLPAGPYATALSIEPHARFVLTEAGFADIQVEQIDSSWTVDDPGAPFDLFHDGTVRGAALLRAQPERAKQAIRAAIAETVRRDLGPHGPWRIPIPASMASGTARGAAQ</sequence>
<dbReference type="RefSeq" id="WP_111538782.1">
    <property type="nucleotide sequence ID" value="NZ_QKZL01000027.1"/>
</dbReference>
<comment type="caution">
    <text evidence="3">The sequence shown here is derived from an EMBL/GenBank/DDBJ whole genome shotgun (WGS) entry which is preliminary data.</text>
</comment>
<dbReference type="EMBL" id="QKZL01000027">
    <property type="protein sequence ID" value="PZX11884.1"/>
    <property type="molecule type" value="Genomic_DNA"/>
</dbReference>
<name>A0A2W7N4V2_9RHOB</name>
<keyword evidence="3" id="KW-0808">Transferase</keyword>
<proteinExistence type="predicted"/>
<dbReference type="InterPro" id="IPR029063">
    <property type="entry name" value="SAM-dependent_MTases_sf"/>
</dbReference>
<dbReference type="OrthoDB" id="8153637at2"/>
<dbReference type="CDD" id="cd02440">
    <property type="entry name" value="AdoMet_MTases"/>
    <property type="match status" value="1"/>
</dbReference>
<dbReference type="PANTHER" id="PTHR43591:SF24">
    <property type="entry name" value="2-METHOXY-6-POLYPRENYL-1,4-BENZOQUINOL METHYLASE, MITOCHONDRIAL"/>
    <property type="match status" value="1"/>
</dbReference>
<dbReference type="PANTHER" id="PTHR43591">
    <property type="entry name" value="METHYLTRANSFERASE"/>
    <property type="match status" value="1"/>
</dbReference>
<accession>A0A2W7N4V2</accession>
<keyword evidence="3" id="KW-0489">Methyltransferase</keyword>
<reference evidence="3 4" key="1">
    <citation type="submission" date="2018-06" db="EMBL/GenBank/DDBJ databases">
        <title>Genomic Encyclopedia of Archaeal and Bacterial Type Strains, Phase II (KMG-II): from individual species to whole genera.</title>
        <authorList>
            <person name="Goeker M."/>
        </authorList>
    </citation>
    <scope>NUCLEOTIDE SEQUENCE [LARGE SCALE GENOMIC DNA]</scope>
    <source>
        <strain evidence="3 4">DSM 22009</strain>
    </source>
</reference>
<dbReference type="GO" id="GO:0032259">
    <property type="term" value="P:methylation"/>
    <property type="evidence" value="ECO:0007669"/>
    <property type="project" value="UniProtKB-KW"/>
</dbReference>
<dbReference type="Proteomes" id="UP000248916">
    <property type="component" value="Unassembled WGS sequence"/>
</dbReference>
<feature type="region of interest" description="Disordered" evidence="1">
    <location>
        <begin position="257"/>
        <end position="278"/>
    </location>
</feature>
<protein>
    <submittedName>
        <fullName evidence="3">Methyltransferase family protein</fullName>
    </submittedName>
</protein>
<dbReference type="AlphaFoldDB" id="A0A2W7N4V2"/>
<dbReference type="Gene3D" id="3.40.50.150">
    <property type="entry name" value="Vaccinia Virus protein VP39"/>
    <property type="match status" value="1"/>
</dbReference>
<dbReference type="SUPFAM" id="SSF53335">
    <property type="entry name" value="S-adenosyl-L-methionine-dependent methyltransferases"/>
    <property type="match status" value="1"/>
</dbReference>
<keyword evidence="4" id="KW-1185">Reference proteome</keyword>
<evidence type="ECO:0000313" key="3">
    <source>
        <dbReference type="EMBL" id="PZX11884.1"/>
    </source>
</evidence>
<dbReference type="InterPro" id="IPR013216">
    <property type="entry name" value="Methyltransf_11"/>
</dbReference>